<evidence type="ECO:0000256" key="1">
    <source>
        <dbReference type="SAM" id="SignalP"/>
    </source>
</evidence>
<proteinExistence type="predicted"/>
<organism evidence="2 3">
    <name type="scientific">Sphingobium algorifonticola</name>
    <dbReference type="NCBI Taxonomy" id="2008318"/>
    <lineage>
        <taxon>Bacteria</taxon>
        <taxon>Pseudomonadati</taxon>
        <taxon>Pseudomonadota</taxon>
        <taxon>Alphaproteobacteria</taxon>
        <taxon>Sphingomonadales</taxon>
        <taxon>Sphingomonadaceae</taxon>
        <taxon>Sphingobium</taxon>
    </lineage>
</organism>
<keyword evidence="1" id="KW-0732">Signal</keyword>
<dbReference type="OrthoDB" id="7596780at2"/>
<accession>A0A437JA85</accession>
<gene>
    <name evidence="2" type="ORF">ENE74_06580</name>
</gene>
<name>A0A437JA85_9SPHN</name>
<evidence type="ECO:0000313" key="2">
    <source>
        <dbReference type="EMBL" id="RVT42405.1"/>
    </source>
</evidence>
<evidence type="ECO:0000313" key="3">
    <source>
        <dbReference type="Proteomes" id="UP000282977"/>
    </source>
</evidence>
<sequence>MAIVAALCIGGGAITGTAIAADKPKPRPEIFTKLLDCRALTDATARLSCYDAQVAALDRAAQDDEVVLLDKAEVRKTRRSLFGFSLPRLPFLGNDDEAENSKPEFSEIQSTIKAMRDLGYGKYWFRLEDDAEWQTTEAVTSVFPKVGSPIVIKRAALGSYMGKIGRGRAVRMKRVG</sequence>
<feature type="signal peptide" evidence="1">
    <location>
        <begin position="1"/>
        <end position="20"/>
    </location>
</feature>
<feature type="chain" id="PRO_5019061946" evidence="1">
    <location>
        <begin position="21"/>
        <end position="176"/>
    </location>
</feature>
<dbReference type="AlphaFoldDB" id="A0A437JA85"/>
<comment type="caution">
    <text evidence="2">The sequence shown here is derived from an EMBL/GenBank/DDBJ whole genome shotgun (WGS) entry which is preliminary data.</text>
</comment>
<protein>
    <submittedName>
        <fullName evidence="2">Uncharacterized protein</fullName>
    </submittedName>
</protein>
<reference evidence="2 3" key="1">
    <citation type="submission" date="2019-01" db="EMBL/GenBank/DDBJ databases">
        <authorList>
            <person name="Chen W.-M."/>
        </authorList>
    </citation>
    <scope>NUCLEOTIDE SEQUENCE [LARGE SCALE GENOMIC DNA]</scope>
    <source>
        <strain evidence="2 3">TLA-22</strain>
    </source>
</reference>
<dbReference type="EMBL" id="RZUL01000002">
    <property type="protein sequence ID" value="RVT42405.1"/>
    <property type="molecule type" value="Genomic_DNA"/>
</dbReference>
<keyword evidence="3" id="KW-1185">Reference proteome</keyword>
<dbReference type="Proteomes" id="UP000282977">
    <property type="component" value="Unassembled WGS sequence"/>
</dbReference>